<evidence type="ECO:0000313" key="2">
    <source>
        <dbReference type="Proteomes" id="UP000292082"/>
    </source>
</evidence>
<dbReference type="EMBL" id="ML145134">
    <property type="protein sequence ID" value="TBU57662.1"/>
    <property type="molecule type" value="Genomic_DNA"/>
</dbReference>
<sequence length="109" mass="11978">MLGTWSLFAHTLNGARASAIAPFASICQASILRPPLLRTRAALLSSASASNFEFVTMSDEQPHQRDQPASPVFATTKLRKAECGSPRMSFYLAGRRLTPLHAYCLCCRY</sequence>
<dbReference type="Proteomes" id="UP000292082">
    <property type="component" value="Unassembled WGS sequence"/>
</dbReference>
<keyword evidence="2" id="KW-1185">Reference proteome</keyword>
<protein>
    <submittedName>
        <fullName evidence="1">Uncharacterized protein</fullName>
    </submittedName>
</protein>
<reference evidence="1 2" key="1">
    <citation type="submission" date="2019-01" db="EMBL/GenBank/DDBJ databases">
        <title>Draft genome sequences of three monokaryotic isolates of the white-rot basidiomycete fungus Dichomitus squalens.</title>
        <authorList>
            <consortium name="DOE Joint Genome Institute"/>
            <person name="Lopez S.C."/>
            <person name="Andreopoulos B."/>
            <person name="Pangilinan J."/>
            <person name="Lipzen A."/>
            <person name="Riley R."/>
            <person name="Ahrendt S."/>
            <person name="Ng V."/>
            <person name="Barry K."/>
            <person name="Daum C."/>
            <person name="Grigoriev I.V."/>
            <person name="Hilden K.S."/>
            <person name="Makela M.R."/>
            <person name="de Vries R.P."/>
        </authorList>
    </citation>
    <scope>NUCLEOTIDE SEQUENCE [LARGE SCALE GENOMIC DNA]</scope>
    <source>
        <strain evidence="1 2">CBS 464.89</strain>
    </source>
</reference>
<organism evidence="1 2">
    <name type="scientific">Dichomitus squalens</name>
    <dbReference type="NCBI Taxonomy" id="114155"/>
    <lineage>
        <taxon>Eukaryota</taxon>
        <taxon>Fungi</taxon>
        <taxon>Dikarya</taxon>
        <taxon>Basidiomycota</taxon>
        <taxon>Agaricomycotina</taxon>
        <taxon>Agaricomycetes</taxon>
        <taxon>Polyporales</taxon>
        <taxon>Polyporaceae</taxon>
        <taxon>Dichomitus</taxon>
    </lineage>
</organism>
<evidence type="ECO:0000313" key="1">
    <source>
        <dbReference type="EMBL" id="TBU57662.1"/>
    </source>
</evidence>
<proteinExistence type="predicted"/>
<dbReference type="AlphaFoldDB" id="A0A4Q9PT66"/>
<gene>
    <name evidence="1" type="ORF">BD310DRAFT_536182</name>
</gene>
<name>A0A4Q9PT66_9APHY</name>
<accession>A0A4Q9PT66</accession>